<evidence type="ECO:0000313" key="22">
    <source>
        <dbReference type="EMBL" id="KAJ4944095.1"/>
    </source>
</evidence>
<evidence type="ECO:0000256" key="11">
    <source>
        <dbReference type="ARBA" id="ARBA00022695"/>
    </source>
</evidence>
<dbReference type="GO" id="GO:0005525">
    <property type="term" value="F:GTP binding"/>
    <property type="evidence" value="ECO:0007669"/>
    <property type="project" value="UniProtKB-KW"/>
</dbReference>
<evidence type="ECO:0000256" key="18">
    <source>
        <dbReference type="ARBA" id="ARBA00023136"/>
    </source>
</evidence>
<dbReference type="Gene3D" id="3.40.50.300">
    <property type="entry name" value="P-loop containing nucleotide triphosphate hydrolases"/>
    <property type="match status" value="1"/>
</dbReference>
<dbReference type="PRINTS" id="PR00449">
    <property type="entry name" value="RASTRNSFRMNG"/>
</dbReference>
<dbReference type="SUPFAM" id="SSF52540">
    <property type="entry name" value="P-loop containing nucleoside triphosphate hydrolases"/>
    <property type="match status" value="1"/>
</dbReference>
<evidence type="ECO:0000256" key="14">
    <source>
        <dbReference type="ARBA" id="ARBA00022989"/>
    </source>
</evidence>
<keyword evidence="21" id="KW-0966">Cell projection</keyword>
<evidence type="ECO:0000256" key="19">
    <source>
        <dbReference type="ARBA" id="ARBA00023209"/>
    </source>
</evidence>
<keyword evidence="19" id="KW-0594">Phospholipid biosynthesis</keyword>
<dbReference type="InterPro" id="IPR016720">
    <property type="entry name" value="PC_Trfase_euk"/>
</dbReference>
<dbReference type="Pfam" id="PF00071">
    <property type="entry name" value="Ras"/>
    <property type="match status" value="1"/>
</dbReference>
<dbReference type="AlphaFoldDB" id="A0AAD6BHL2"/>
<evidence type="ECO:0000256" key="15">
    <source>
        <dbReference type="ARBA" id="ARBA00023069"/>
    </source>
</evidence>
<dbReference type="Pfam" id="PF01148">
    <property type="entry name" value="CTP_transf_1"/>
    <property type="match status" value="1"/>
</dbReference>
<evidence type="ECO:0000256" key="20">
    <source>
        <dbReference type="ARBA" id="ARBA00023264"/>
    </source>
</evidence>
<evidence type="ECO:0000256" key="5">
    <source>
        <dbReference type="ARBA" id="ARBA00006270"/>
    </source>
</evidence>
<keyword evidence="20" id="KW-1208">Phospholipid metabolism</keyword>
<name>A0AAD6BHL2_9TELE</name>
<evidence type="ECO:0000256" key="10">
    <source>
        <dbReference type="ARBA" id="ARBA00022692"/>
    </source>
</evidence>
<keyword evidence="16" id="KW-0443">Lipid metabolism</keyword>
<comment type="subcellular location">
    <subcellularLocation>
        <location evidence="2">Cell projection</location>
        <location evidence="2">Cilium</location>
        <location evidence="2">Flagellum</location>
    </subcellularLocation>
    <subcellularLocation>
        <location evidence="1">Membrane</location>
        <topology evidence="1">Multi-pass membrane protein</topology>
    </subcellularLocation>
</comment>
<comment type="similarity">
    <text evidence="5">Belongs to the small GTPase superfamily. Rab family.</text>
</comment>
<dbReference type="Proteomes" id="UP001219934">
    <property type="component" value="Unassembled WGS sequence"/>
</dbReference>
<keyword evidence="11" id="KW-0548">Nucleotidyltransferase</keyword>
<evidence type="ECO:0000256" key="9">
    <source>
        <dbReference type="ARBA" id="ARBA00022679"/>
    </source>
</evidence>
<dbReference type="PANTHER" id="PTHR13773:SF4">
    <property type="entry name" value="PHOSPHATIDATE CYTIDYLYLTRANSFERASE 2"/>
    <property type="match status" value="1"/>
</dbReference>
<keyword evidence="15" id="KW-0969">Cilium</keyword>
<comment type="caution">
    <text evidence="22">The sequence shown here is derived from an EMBL/GenBank/DDBJ whole genome shotgun (WGS) entry which is preliminary data.</text>
</comment>
<proteinExistence type="inferred from homology"/>
<reference evidence="22" key="1">
    <citation type="submission" date="2022-11" db="EMBL/GenBank/DDBJ databases">
        <title>Chromosome-level genome of Pogonophryne albipinna.</title>
        <authorList>
            <person name="Jo E."/>
        </authorList>
    </citation>
    <scope>NUCLEOTIDE SEQUENCE</scope>
    <source>
        <strain evidence="22">SGF0006</strain>
        <tissue evidence="22">Muscle</tissue>
    </source>
</reference>
<feature type="non-terminal residue" evidence="22">
    <location>
        <position position="1"/>
    </location>
</feature>
<dbReference type="InterPro" id="IPR001806">
    <property type="entry name" value="Small_GTPase"/>
</dbReference>
<evidence type="ECO:0000256" key="17">
    <source>
        <dbReference type="ARBA" id="ARBA00023134"/>
    </source>
</evidence>
<evidence type="ECO:0000256" key="6">
    <source>
        <dbReference type="ARBA" id="ARBA00010185"/>
    </source>
</evidence>
<dbReference type="GO" id="GO:0005789">
    <property type="term" value="C:endoplasmic reticulum membrane"/>
    <property type="evidence" value="ECO:0007669"/>
    <property type="project" value="TreeGrafter"/>
</dbReference>
<dbReference type="GO" id="GO:0003924">
    <property type="term" value="F:GTPase activity"/>
    <property type="evidence" value="ECO:0007669"/>
    <property type="project" value="InterPro"/>
</dbReference>
<dbReference type="PANTHER" id="PTHR13773">
    <property type="entry name" value="PHOSPHATIDATE CYTIDYLYLTRANSFERASE"/>
    <property type="match status" value="1"/>
</dbReference>
<evidence type="ECO:0000256" key="8">
    <source>
        <dbReference type="ARBA" id="ARBA00022516"/>
    </source>
</evidence>
<keyword evidence="9" id="KW-0808">Transferase</keyword>
<evidence type="ECO:0000256" key="21">
    <source>
        <dbReference type="ARBA" id="ARBA00023273"/>
    </source>
</evidence>
<keyword evidence="10" id="KW-0812">Transmembrane</keyword>
<dbReference type="NCBIfam" id="TIGR00231">
    <property type="entry name" value="small_GTP"/>
    <property type="match status" value="1"/>
</dbReference>
<evidence type="ECO:0000313" key="23">
    <source>
        <dbReference type="Proteomes" id="UP001219934"/>
    </source>
</evidence>
<keyword evidence="13" id="KW-0282">Flagellum</keyword>
<dbReference type="GO" id="GO:0031514">
    <property type="term" value="C:motile cilium"/>
    <property type="evidence" value="ECO:0007669"/>
    <property type="project" value="UniProtKB-SubCell"/>
</dbReference>
<evidence type="ECO:0000256" key="4">
    <source>
        <dbReference type="ARBA" id="ARBA00005189"/>
    </source>
</evidence>
<dbReference type="EC" id="2.7.7.41" evidence="7"/>
<evidence type="ECO:0000256" key="16">
    <source>
        <dbReference type="ARBA" id="ARBA00023098"/>
    </source>
</evidence>
<dbReference type="GO" id="GO:0004605">
    <property type="term" value="F:phosphatidate cytidylyltransferase activity"/>
    <property type="evidence" value="ECO:0007669"/>
    <property type="project" value="UniProtKB-EC"/>
</dbReference>
<organism evidence="22 23">
    <name type="scientific">Pogonophryne albipinna</name>
    <dbReference type="NCBI Taxonomy" id="1090488"/>
    <lineage>
        <taxon>Eukaryota</taxon>
        <taxon>Metazoa</taxon>
        <taxon>Chordata</taxon>
        <taxon>Craniata</taxon>
        <taxon>Vertebrata</taxon>
        <taxon>Euteleostomi</taxon>
        <taxon>Actinopterygii</taxon>
        <taxon>Neopterygii</taxon>
        <taxon>Teleostei</taxon>
        <taxon>Neoteleostei</taxon>
        <taxon>Acanthomorphata</taxon>
        <taxon>Eupercaria</taxon>
        <taxon>Perciformes</taxon>
        <taxon>Notothenioidei</taxon>
        <taxon>Pogonophryne</taxon>
    </lineage>
</organism>
<evidence type="ECO:0000256" key="12">
    <source>
        <dbReference type="ARBA" id="ARBA00022741"/>
    </source>
</evidence>
<accession>A0AAD6BHL2</accession>
<evidence type="ECO:0000256" key="7">
    <source>
        <dbReference type="ARBA" id="ARBA00012487"/>
    </source>
</evidence>
<dbReference type="GO" id="GO:0008654">
    <property type="term" value="P:phospholipid biosynthetic process"/>
    <property type="evidence" value="ECO:0007669"/>
    <property type="project" value="UniProtKB-KW"/>
</dbReference>
<keyword evidence="18" id="KW-0472">Membrane</keyword>
<dbReference type="GO" id="GO:0030990">
    <property type="term" value="C:intraciliary transport particle"/>
    <property type="evidence" value="ECO:0007669"/>
    <property type="project" value="UniProtKB-ARBA"/>
</dbReference>
<dbReference type="FunFam" id="3.40.50.300:FF:001684">
    <property type="entry name" value="Intraflagellar transport 27 homolog (Chlamydomonas)"/>
    <property type="match status" value="1"/>
</dbReference>
<dbReference type="SMART" id="SM00173">
    <property type="entry name" value="RAS"/>
    <property type="match status" value="1"/>
</dbReference>
<evidence type="ECO:0000256" key="13">
    <source>
        <dbReference type="ARBA" id="ARBA00022846"/>
    </source>
</evidence>
<gene>
    <name evidence="22" type="ORF">JOQ06_012641</name>
</gene>
<keyword evidence="14" id="KW-1133">Transmembrane helix</keyword>
<keyword evidence="17" id="KW-0342">GTP-binding</keyword>
<dbReference type="InterPro" id="IPR005225">
    <property type="entry name" value="Small_GTP-bd"/>
</dbReference>
<evidence type="ECO:0000256" key="3">
    <source>
        <dbReference type="ARBA" id="ARBA00005119"/>
    </source>
</evidence>
<evidence type="ECO:0000256" key="1">
    <source>
        <dbReference type="ARBA" id="ARBA00004141"/>
    </source>
</evidence>
<keyword evidence="8" id="KW-0444">Lipid biosynthesis</keyword>
<comment type="pathway">
    <text evidence="3">Phospholipid metabolism; CDP-diacylglycerol biosynthesis; CDP-diacylglycerol from sn-glycerol 3-phosphate: step 3/3.</text>
</comment>
<dbReference type="SMART" id="SM00175">
    <property type="entry name" value="RAB"/>
    <property type="match status" value="1"/>
</dbReference>
<evidence type="ECO:0000256" key="2">
    <source>
        <dbReference type="ARBA" id="ARBA00004230"/>
    </source>
</evidence>
<comment type="pathway">
    <text evidence="4">Lipid metabolism.</text>
</comment>
<comment type="similarity">
    <text evidence="6">Belongs to the CDS family.</text>
</comment>
<dbReference type="EMBL" id="JAPTMU010000004">
    <property type="protein sequence ID" value="KAJ4944095.1"/>
    <property type="molecule type" value="Genomic_DNA"/>
</dbReference>
<dbReference type="InterPro" id="IPR027417">
    <property type="entry name" value="P-loop_NTPase"/>
</dbReference>
<dbReference type="PROSITE" id="PS51419">
    <property type="entry name" value="RAB"/>
    <property type="match status" value="1"/>
</dbReference>
<sequence>VDCEPSELFKLQDYALPSVLESFTGWTTVRLYPFQIHSIALSSFASIMRPFGGFFARGFKRAFKIKGFANTIPGHGGIMDRFDCQYLMATFVNVYIASFIKQPIKADASHALLAAWTNETSVLLVAKRQRDAAVGKSALSHMFHSDGTLFQKNYSMTTGVDLMMKCVQIPETSDSVELYIVDSAGKQTLVEACEKMTLLSWGEVSLLCLVFDLSSEQSFANCSHWMERVRAHCRGRHLPGVLVGNKTDLSTRREVQASVAQEWAESQGLEYHETSAKEKENCDAPILALATAFHSLYQEHRETIQNLSPG</sequence>
<keyword evidence="23" id="KW-1185">Reference proteome</keyword>
<keyword evidence="12" id="KW-0547">Nucleotide-binding</keyword>
<dbReference type="SMART" id="SM00174">
    <property type="entry name" value="RHO"/>
    <property type="match status" value="1"/>
</dbReference>
<protein>
    <recommendedName>
        <fullName evidence="7">phosphatidate cytidylyltransferase</fullName>
        <ecNumber evidence="7">2.7.7.41</ecNumber>
    </recommendedName>
</protein>